<dbReference type="PANTHER" id="PTHR30328:SF54">
    <property type="entry name" value="HTH-TYPE TRANSCRIPTIONAL REPRESSOR SCO4008"/>
    <property type="match status" value="1"/>
</dbReference>
<dbReference type="PANTHER" id="PTHR30328">
    <property type="entry name" value="TRANSCRIPTIONAL REPRESSOR"/>
    <property type="match status" value="1"/>
</dbReference>
<proteinExistence type="predicted"/>
<evidence type="ECO:0000313" key="4">
    <source>
        <dbReference type="EMBL" id="SCZ80700.1"/>
    </source>
</evidence>
<dbReference type="Proteomes" id="UP000199208">
    <property type="component" value="Unassembled WGS sequence"/>
</dbReference>
<dbReference type="GO" id="GO:0006355">
    <property type="term" value="P:regulation of DNA-templated transcription"/>
    <property type="evidence" value="ECO:0007669"/>
    <property type="project" value="UniProtKB-ARBA"/>
</dbReference>
<keyword evidence="1 2" id="KW-0238">DNA-binding</keyword>
<dbReference type="PROSITE" id="PS50977">
    <property type="entry name" value="HTH_TETR_2"/>
    <property type="match status" value="1"/>
</dbReference>
<name>A0A1G5S4D8_9FIRM</name>
<dbReference type="InterPro" id="IPR001647">
    <property type="entry name" value="HTH_TetR"/>
</dbReference>
<dbReference type="SUPFAM" id="SSF46689">
    <property type="entry name" value="Homeodomain-like"/>
    <property type="match status" value="1"/>
</dbReference>
<dbReference type="Pfam" id="PF00440">
    <property type="entry name" value="TetR_N"/>
    <property type="match status" value="1"/>
</dbReference>
<evidence type="ECO:0000256" key="2">
    <source>
        <dbReference type="PROSITE-ProRule" id="PRU00335"/>
    </source>
</evidence>
<dbReference type="EMBL" id="FMWL01000014">
    <property type="protein sequence ID" value="SCZ80700.1"/>
    <property type="molecule type" value="Genomic_DNA"/>
</dbReference>
<dbReference type="InterPro" id="IPR023772">
    <property type="entry name" value="DNA-bd_HTH_TetR-type_CS"/>
</dbReference>
<dbReference type="Gene3D" id="1.10.357.10">
    <property type="entry name" value="Tetracycline Repressor, domain 2"/>
    <property type="match status" value="1"/>
</dbReference>
<reference evidence="4 5" key="1">
    <citation type="submission" date="2016-10" db="EMBL/GenBank/DDBJ databases">
        <authorList>
            <person name="de Groot N.N."/>
        </authorList>
    </citation>
    <scope>NUCLEOTIDE SEQUENCE [LARGE SCALE GENOMIC DNA]</scope>
    <source>
        <strain evidence="4 5">DSM 2784</strain>
    </source>
</reference>
<dbReference type="AlphaFoldDB" id="A0A1G5S4D8"/>
<dbReference type="PRINTS" id="PR00455">
    <property type="entry name" value="HTHTETR"/>
</dbReference>
<dbReference type="PROSITE" id="PS01081">
    <property type="entry name" value="HTH_TETR_1"/>
    <property type="match status" value="1"/>
</dbReference>
<accession>A0A1G5S4D8</accession>
<dbReference type="InterPro" id="IPR009057">
    <property type="entry name" value="Homeodomain-like_sf"/>
</dbReference>
<dbReference type="RefSeq" id="WP_170829431.1">
    <property type="nucleotide sequence ID" value="NZ_FMWL01000014.1"/>
</dbReference>
<dbReference type="InterPro" id="IPR050109">
    <property type="entry name" value="HTH-type_TetR-like_transc_reg"/>
</dbReference>
<sequence length="206" mass="24454">MVSKFEALDPEKQNRILKAAFEEFVRNGYERASTNEIIKNADISKGALFVYFGSKKKLFIYLFHYAVGIIQQILKEMDLEESDFFERVRQLGLIKLRHMRQMPYAFDFLEVAIKENDADFHEEFSGIKHDVISRSFALMNQNIDYSKFREDFELEKVLNMINWVMLGFSEQARSKLGSYEEADESHIQVFDDYIEIMKRCFYKPTE</sequence>
<dbReference type="SUPFAM" id="SSF48498">
    <property type="entry name" value="Tetracyclin repressor-like, C-terminal domain"/>
    <property type="match status" value="1"/>
</dbReference>
<dbReference type="GO" id="GO:0003677">
    <property type="term" value="F:DNA binding"/>
    <property type="evidence" value="ECO:0007669"/>
    <property type="project" value="UniProtKB-UniRule"/>
</dbReference>
<feature type="DNA-binding region" description="H-T-H motif" evidence="2">
    <location>
        <begin position="33"/>
        <end position="52"/>
    </location>
</feature>
<keyword evidence="5" id="KW-1185">Reference proteome</keyword>
<protein>
    <submittedName>
        <fullName evidence="4">Transcriptional regulator, TetR family</fullName>
    </submittedName>
</protein>
<gene>
    <name evidence="4" type="ORF">SAMN03080599_02392</name>
</gene>
<dbReference type="Gene3D" id="1.10.10.60">
    <property type="entry name" value="Homeodomain-like"/>
    <property type="match status" value="1"/>
</dbReference>
<evidence type="ECO:0000256" key="1">
    <source>
        <dbReference type="ARBA" id="ARBA00023125"/>
    </source>
</evidence>
<evidence type="ECO:0000313" key="5">
    <source>
        <dbReference type="Proteomes" id="UP000199208"/>
    </source>
</evidence>
<evidence type="ECO:0000259" key="3">
    <source>
        <dbReference type="PROSITE" id="PS50977"/>
    </source>
</evidence>
<dbReference type="InterPro" id="IPR036271">
    <property type="entry name" value="Tet_transcr_reg_TetR-rel_C_sf"/>
</dbReference>
<dbReference type="STRING" id="1120920.SAMN03080599_02392"/>
<feature type="domain" description="HTH tetR-type" evidence="3">
    <location>
        <begin position="10"/>
        <end position="70"/>
    </location>
</feature>
<organism evidence="4 5">
    <name type="scientific">Acidaminobacter hydrogenoformans DSM 2784</name>
    <dbReference type="NCBI Taxonomy" id="1120920"/>
    <lineage>
        <taxon>Bacteria</taxon>
        <taxon>Bacillati</taxon>
        <taxon>Bacillota</taxon>
        <taxon>Clostridia</taxon>
        <taxon>Peptostreptococcales</taxon>
        <taxon>Acidaminobacteraceae</taxon>
        <taxon>Acidaminobacter</taxon>
    </lineage>
</organism>